<evidence type="ECO:0000256" key="2">
    <source>
        <dbReference type="ARBA" id="ARBA00000909"/>
    </source>
</evidence>
<evidence type="ECO:0000256" key="3">
    <source>
        <dbReference type="ARBA" id="ARBA00012228"/>
    </source>
</evidence>
<dbReference type="InterPro" id="IPR036652">
    <property type="entry name" value="YjeF_N_dom_sf"/>
</dbReference>
<dbReference type="GO" id="GO:0052856">
    <property type="term" value="F:NAD(P)HX epimerase activity"/>
    <property type="evidence" value="ECO:0007669"/>
    <property type="project" value="UniProtKB-UniRule"/>
</dbReference>
<dbReference type="GO" id="GO:0000166">
    <property type="term" value="F:nucleotide binding"/>
    <property type="evidence" value="ECO:0007669"/>
    <property type="project" value="UniProtKB-KW"/>
</dbReference>
<evidence type="ECO:0000256" key="5">
    <source>
        <dbReference type="ARBA" id="ARBA00022741"/>
    </source>
</evidence>
<dbReference type="InterPro" id="IPR032976">
    <property type="entry name" value="YJEFN_prot_NAXE-like"/>
</dbReference>
<feature type="binding site" evidence="10">
    <location>
        <position position="158"/>
    </location>
    <ligand>
        <name>(6S)-NADPHX</name>
        <dbReference type="ChEBI" id="CHEBI:64076"/>
    </ligand>
</feature>
<evidence type="ECO:0000256" key="6">
    <source>
        <dbReference type="ARBA" id="ARBA00022857"/>
    </source>
</evidence>
<evidence type="ECO:0000313" key="12">
    <source>
        <dbReference type="EMBL" id="PIS04881.1"/>
    </source>
</evidence>
<comment type="catalytic activity">
    <reaction evidence="2 10">
        <text>(6R)-NADPHX = (6S)-NADPHX</text>
        <dbReference type="Rhea" id="RHEA:32227"/>
        <dbReference type="ChEBI" id="CHEBI:64076"/>
        <dbReference type="ChEBI" id="CHEBI:64077"/>
        <dbReference type="EC" id="5.1.99.6"/>
    </reaction>
</comment>
<dbReference type="Gene3D" id="3.40.50.10260">
    <property type="entry name" value="YjeF N-terminal domain"/>
    <property type="match status" value="1"/>
</dbReference>
<comment type="caution">
    <text evidence="12">The sequence shown here is derived from an EMBL/GenBank/DDBJ whole genome shotgun (WGS) entry which is preliminary data.</text>
</comment>
<evidence type="ECO:0000256" key="4">
    <source>
        <dbReference type="ARBA" id="ARBA00022723"/>
    </source>
</evidence>
<keyword evidence="4 10" id="KW-0479">Metal-binding</keyword>
<feature type="domain" description="YjeF N-terminal" evidence="11">
    <location>
        <begin position="9"/>
        <end position="215"/>
    </location>
</feature>
<organism evidence="12 13">
    <name type="scientific">Candidatus Buchananbacteria bacterium CG10_big_fil_rev_8_21_14_0_10_42_9</name>
    <dbReference type="NCBI Taxonomy" id="1974526"/>
    <lineage>
        <taxon>Bacteria</taxon>
        <taxon>Candidatus Buchananiibacteriota</taxon>
    </lineage>
</organism>
<dbReference type="GO" id="GO:0046872">
    <property type="term" value="F:metal ion binding"/>
    <property type="evidence" value="ECO:0007669"/>
    <property type="project" value="UniProtKB-KW"/>
</dbReference>
<keyword evidence="8 10" id="KW-0520">NAD</keyword>
<evidence type="ECO:0000256" key="8">
    <source>
        <dbReference type="ARBA" id="ARBA00023027"/>
    </source>
</evidence>
<feature type="binding site" evidence="10">
    <location>
        <position position="125"/>
    </location>
    <ligand>
        <name>K(+)</name>
        <dbReference type="ChEBI" id="CHEBI:29103"/>
    </ligand>
</feature>
<dbReference type="NCBIfam" id="TIGR00197">
    <property type="entry name" value="yjeF_nterm"/>
    <property type="match status" value="1"/>
</dbReference>
<keyword evidence="7 10" id="KW-0630">Potassium</keyword>
<dbReference type="PROSITE" id="PS51385">
    <property type="entry name" value="YJEF_N"/>
    <property type="match status" value="1"/>
</dbReference>
<comment type="cofactor">
    <cofactor evidence="10">
        <name>K(+)</name>
        <dbReference type="ChEBI" id="CHEBI:29103"/>
    </cofactor>
    <text evidence="10">Binds 1 potassium ion per subunit.</text>
</comment>
<keyword evidence="9 10" id="KW-0413">Isomerase</keyword>
<name>A0A2H0W2Y8_9BACT</name>
<dbReference type="InterPro" id="IPR004443">
    <property type="entry name" value="YjeF_N_dom"/>
</dbReference>
<evidence type="ECO:0000259" key="11">
    <source>
        <dbReference type="PROSITE" id="PS51385"/>
    </source>
</evidence>
<comment type="similarity">
    <text evidence="10">Belongs to the NnrE/AIBP family.</text>
</comment>
<evidence type="ECO:0000313" key="13">
    <source>
        <dbReference type="Proteomes" id="UP000230935"/>
    </source>
</evidence>
<dbReference type="Proteomes" id="UP000230935">
    <property type="component" value="Unassembled WGS sequence"/>
</dbReference>
<accession>A0A2H0W2Y8</accession>
<dbReference type="EC" id="5.1.99.6" evidence="3 10"/>
<feature type="binding site" evidence="10">
    <location>
        <position position="161"/>
    </location>
    <ligand>
        <name>K(+)</name>
        <dbReference type="ChEBI" id="CHEBI:29103"/>
    </ligand>
</feature>
<comment type="catalytic activity">
    <reaction evidence="1 10">
        <text>(6R)-NADHX = (6S)-NADHX</text>
        <dbReference type="Rhea" id="RHEA:32215"/>
        <dbReference type="ChEBI" id="CHEBI:64074"/>
        <dbReference type="ChEBI" id="CHEBI:64075"/>
        <dbReference type="EC" id="5.1.99.6"/>
    </reaction>
</comment>
<evidence type="ECO:0000256" key="9">
    <source>
        <dbReference type="ARBA" id="ARBA00023235"/>
    </source>
</evidence>
<evidence type="ECO:0000256" key="7">
    <source>
        <dbReference type="ARBA" id="ARBA00022958"/>
    </source>
</evidence>
<dbReference type="HAMAP" id="MF_01966">
    <property type="entry name" value="NADHX_epimerase"/>
    <property type="match status" value="1"/>
</dbReference>
<keyword evidence="5 10" id="KW-0547">Nucleotide-binding</keyword>
<comment type="function">
    <text evidence="10">Catalyzes the epimerization of the S- and R-forms of NAD(P)HX, a damaged form of NAD(P)H that is a result of enzymatic or heat-dependent hydration. This is a prerequisite for the S-specific NAD(P)H-hydrate dehydratase to allow the repair of both epimers of NAD(P)HX.</text>
</comment>
<proteinExistence type="inferred from homology"/>
<dbReference type="PANTHER" id="PTHR13232">
    <property type="entry name" value="NAD(P)H-HYDRATE EPIMERASE"/>
    <property type="match status" value="1"/>
</dbReference>
<evidence type="ECO:0000256" key="1">
    <source>
        <dbReference type="ARBA" id="ARBA00000013"/>
    </source>
</evidence>
<sequence>MQFTTAKQMERLDELAVANGLEIRQMMELAGWHMVELFRTLKIKKTARVVAVAGKGNKGGDALSAARHLVNHGYKNVAVVLISSKLKPDPLHHLRLLKKMKTPTISWTEGAEAKSAISKGDVIIDGLIGYHLDGAPRGVFAKAIQSINQSKATVIAYDLPSGLHATTGKCYEPCVKSLATLTLAAPKKCFRTLTGKRHSGKVFIGDIGIPLFLYRQVIKNYKPIFKPGSGLVQLEK</sequence>
<dbReference type="SUPFAM" id="SSF64153">
    <property type="entry name" value="YjeF N-terminal domain-like"/>
    <property type="match status" value="1"/>
</dbReference>
<dbReference type="AlphaFoldDB" id="A0A2H0W2Y8"/>
<protein>
    <recommendedName>
        <fullName evidence="3 10">NAD(P)H-hydrate epimerase</fullName>
        <ecNumber evidence="3 10">5.1.99.6</ecNumber>
    </recommendedName>
    <alternativeName>
        <fullName evidence="10">NAD(P)HX epimerase</fullName>
    </alternativeName>
</protein>
<reference evidence="13" key="1">
    <citation type="submission" date="2017-09" db="EMBL/GenBank/DDBJ databases">
        <title>Depth-based differentiation of microbial function through sediment-hosted aquifers and enrichment of novel symbionts in the deep terrestrial subsurface.</title>
        <authorList>
            <person name="Probst A.J."/>
            <person name="Ladd B."/>
            <person name="Jarett J.K."/>
            <person name="Geller-Mcgrath D.E."/>
            <person name="Sieber C.M.K."/>
            <person name="Emerson J.B."/>
            <person name="Anantharaman K."/>
            <person name="Thomas B.C."/>
            <person name="Malmstrom R."/>
            <person name="Stieglmeier M."/>
            <person name="Klingl A."/>
            <person name="Woyke T."/>
            <person name="Ryan C.M."/>
            <person name="Banfield J.F."/>
        </authorList>
    </citation>
    <scope>NUCLEOTIDE SEQUENCE [LARGE SCALE GENOMIC DNA]</scope>
</reference>
<dbReference type="Pfam" id="PF03853">
    <property type="entry name" value="YjeF_N"/>
    <property type="match status" value="1"/>
</dbReference>
<comment type="caution">
    <text evidence="10">Lacks conserved residue(s) required for the propagation of feature annotation.</text>
</comment>
<dbReference type="PANTHER" id="PTHR13232:SF10">
    <property type="entry name" value="NAD(P)H-HYDRATE EPIMERASE"/>
    <property type="match status" value="1"/>
</dbReference>
<evidence type="ECO:0000256" key="10">
    <source>
        <dbReference type="HAMAP-Rule" id="MF_01966"/>
    </source>
</evidence>
<feature type="binding site" evidence="10">
    <location>
        <begin position="129"/>
        <end position="135"/>
    </location>
    <ligand>
        <name>(6S)-NADPHX</name>
        <dbReference type="ChEBI" id="CHEBI:64076"/>
    </ligand>
</feature>
<dbReference type="EMBL" id="PEZZ01000033">
    <property type="protein sequence ID" value="PIS04881.1"/>
    <property type="molecule type" value="Genomic_DNA"/>
</dbReference>
<gene>
    <name evidence="10" type="primary">nnrE</name>
    <name evidence="12" type="ORF">COT81_04065</name>
</gene>
<keyword evidence="6 10" id="KW-0521">NADP</keyword>